<feature type="domain" description="G8" evidence="3">
    <location>
        <begin position="71"/>
        <end position="123"/>
    </location>
</feature>
<evidence type="ECO:0000259" key="3">
    <source>
        <dbReference type="Pfam" id="PF10162"/>
    </source>
</evidence>
<gene>
    <name evidence="5" type="ORF">NSK_005212</name>
</gene>
<protein>
    <submittedName>
        <fullName evidence="5">Uncharacterized protein</fullName>
    </submittedName>
</protein>
<proteinExistence type="predicted"/>
<dbReference type="Proteomes" id="UP000355283">
    <property type="component" value="Unassembled WGS sequence"/>
</dbReference>
<dbReference type="PANTHER" id="PTHR46769">
    <property type="entry name" value="POLYCYSTIC KIDNEY AND HEPATIC DISEASE 1 (AUTOSOMAL RECESSIVE)-LIKE 1"/>
    <property type="match status" value="1"/>
</dbReference>
<feature type="domain" description="CEMIP beta-helix" evidence="4">
    <location>
        <begin position="301"/>
        <end position="409"/>
    </location>
</feature>
<sequence length="1614" mass="173095">MSLIASWNDGHNGLRLEPMGAPPTASALVRGGSAKVAALGRPASVPFACSKPNMNDGQTYIVAAGTYTCSSPLLVHGNSSLIFQDQDITLTIPGMIIENGGVVQIGTEAQPISTGHITIKVFGAWLDPCLSSPNNLYATDYLFCPGSSAYCPSAPSCGKTDTNCNGNYLDVNGPSCGGAYGGKAIAVGRGGTLDIHGRKGVPKFAPGLRAFNITATTDFEPYHNDRTVLVACPTSLPCSSGLCVSNLQYKHQGGYLQASNGVEVGQAASARIGLVSRRINILAIGNTTSQDPFPIAPYNYYGVQIIIRGDATAFRMEGAKIQYGGQGGLLGRYAVHFHVLGLDGAQGMYVHGNAIVDSFTRAAVVHETRYVVISENVAHRSIGHMFYIQNGDETMNAFVNNLAVEAISGTDFGVYQSKLSPSLAPGIHEAFDCTKAGYWAFGTVRPRHPQGGTPSMDFPLEGSPFANQLVGYIAFRNNHAASSTFWYGVLLGFSLTWALRSTAVNPDAIYAPVPGNNMVCIPNPRSVGRSWTPLDPAGIGTMEPITAPNGIISSAATKSMQVVERFECVRAHSTQSFGSIWMRDFPAALVSAITVDNLSRGPTLVSGGSPTLGSGAGYNGFITNLTAVGVSAFYPCATVCCSVFDRANGMWWPSDAVSLQRSAANFYDGPVHLAHVHVENYTDGLRYAYCDKEPIGCDVQPCREDEFCKASSPWWLQGPSIAMSWMLPNSQYYPVTFTSRGFSFKNVTNRHLALAPWAKLVRALGDLPYVDIGHSNLLTVVQDIDGTLTGAQGSEGQPVISTTSTRFLRPPQWRIECLSSETCGISSTAYASVFLQPLTSASLYNGPAGAQQQDSMGYWDQYNIQNENVAFYRLSLSPNETSIPGIGLFDVNRPIADQTSWASLLVNTTTALVFTRPLQVWTIFFTNLEEGDWVDLVVPVKPGGQVTVLHGFSGGIDMPRIFYNNGITPTNETLTPNANGVVHTRVTATYPLKIGECWLPGVCGGGFPECGFTGVPYMDIAAGTAALLEEACQIGKQYAAEGQDYVPPGAQPDQPFFVGISIQGDLDETFDWSRLTQEAVPFQPELAAKGFVFTPDDPSCVRPRKTAADIPSPAVSLCPTDWADYGAVTKGTPRWDEMTKFYCNRWDWNTTYGQAMSCPVQSSPIPNDACGPGSSLTPLEPLPTPQSTRYQQPGACPLPTGDPILDPDNLLLPLSLSWVQQTPWDPARPVYVDSHPWTGGWSMLPSRGYGCNIGGYCPYACRAPYYETQWDNAWAGSAYWSLSTGDPTPSFIGFGRRYIQPNGPCTGGQQGIYCKETGQLALTAPSSQAPQNFSEMCVRGPDVVFVDNRTPWNISSCRKVLPEDYMGIPTLYSPSSNSSFPTVKQGPPSTANPRVQVPMYYTDGAGVYGVSPGFKQYFTIPERDSSAPPCLNPWCQLVRYRPSTGNNNSAVVGQDYTPYEVDVSNTDITGTFSVTLRVASVASATGFPIGKGQSASYDTALGNPGYGIRLWSPRGEVACEGYWEGGTATKSDCSTYCMGEDCANPPCDPHQADPAAADACYNYPPLGPAGPGPYVKPVLKAYDVVQPYTVPTCSVIFPGNPGTGKVRIELFVVP</sequence>
<keyword evidence="1" id="KW-0732">Signal</keyword>
<dbReference type="InterPro" id="IPR019316">
    <property type="entry name" value="G8_domain"/>
</dbReference>
<evidence type="ECO:0000259" key="4">
    <source>
        <dbReference type="Pfam" id="PF24606"/>
    </source>
</evidence>
<reference evidence="5 6" key="1">
    <citation type="submission" date="2019-01" db="EMBL/GenBank/DDBJ databases">
        <title>Nuclear Genome Assembly of the Microalgal Biofuel strain Nannochloropsis salina CCMP1776.</title>
        <authorList>
            <person name="Hovde B."/>
        </authorList>
    </citation>
    <scope>NUCLEOTIDE SEQUENCE [LARGE SCALE GENOMIC DNA]</scope>
    <source>
        <strain evidence="5 6">CCMP1776</strain>
    </source>
</reference>
<evidence type="ECO:0000313" key="6">
    <source>
        <dbReference type="Proteomes" id="UP000355283"/>
    </source>
</evidence>
<evidence type="ECO:0000313" key="5">
    <source>
        <dbReference type="EMBL" id="TFJ83498.1"/>
    </source>
</evidence>
<evidence type="ECO:0000256" key="1">
    <source>
        <dbReference type="ARBA" id="ARBA00022729"/>
    </source>
</evidence>
<keyword evidence="2" id="KW-0325">Glycoprotein</keyword>
<dbReference type="InterPro" id="IPR055401">
    <property type="entry name" value="CEMIP_beta-hel_dom"/>
</dbReference>
<accession>A0A4D9D4E5</accession>
<dbReference type="Pfam" id="PF24606">
    <property type="entry name" value="CEMIP_beta-hel"/>
    <property type="match status" value="1"/>
</dbReference>
<dbReference type="EMBL" id="SDOX01000031">
    <property type="protein sequence ID" value="TFJ83498.1"/>
    <property type="molecule type" value="Genomic_DNA"/>
</dbReference>
<comment type="caution">
    <text evidence="5">The sequence shown here is derived from an EMBL/GenBank/DDBJ whole genome shotgun (WGS) entry which is preliminary data.</text>
</comment>
<dbReference type="Pfam" id="PF10162">
    <property type="entry name" value="G8"/>
    <property type="match status" value="1"/>
</dbReference>
<evidence type="ECO:0000256" key="2">
    <source>
        <dbReference type="ARBA" id="ARBA00023180"/>
    </source>
</evidence>
<dbReference type="InterPro" id="IPR052387">
    <property type="entry name" value="Fibrocystin"/>
</dbReference>
<dbReference type="OrthoDB" id="120976at2759"/>
<organism evidence="5 6">
    <name type="scientific">Nannochloropsis salina CCMP1776</name>
    <dbReference type="NCBI Taxonomy" id="1027361"/>
    <lineage>
        <taxon>Eukaryota</taxon>
        <taxon>Sar</taxon>
        <taxon>Stramenopiles</taxon>
        <taxon>Ochrophyta</taxon>
        <taxon>Eustigmatophyceae</taxon>
        <taxon>Eustigmatales</taxon>
        <taxon>Monodopsidaceae</taxon>
        <taxon>Microchloropsis</taxon>
        <taxon>Microchloropsis salina</taxon>
    </lineage>
</organism>
<name>A0A4D9D4E5_9STRA</name>
<dbReference type="PANTHER" id="PTHR46769:SF2">
    <property type="entry name" value="FIBROCYSTIN-L ISOFORM 2 PRECURSOR-RELATED"/>
    <property type="match status" value="1"/>
</dbReference>
<keyword evidence="6" id="KW-1185">Reference proteome</keyword>